<evidence type="ECO:0000256" key="11">
    <source>
        <dbReference type="SAM" id="Phobius"/>
    </source>
</evidence>
<evidence type="ECO:0000256" key="7">
    <source>
        <dbReference type="ARBA" id="ARBA00022840"/>
    </source>
</evidence>
<dbReference type="Gene3D" id="1.20.1560.10">
    <property type="entry name" value="ABC transporter type 1, transmembrane domain"/>
    <property type="match status" value="1"/>
</dbReference>
<dbReference type="InterPro" id="IPR011527">
    <property type="entry name" value="ABC1_TM_dom"/>
</dbReference>
<dbReference type="GO" id="GO:0016887">
    <property type="term" value="F:ATP hydrolysis activity"/>
    <property type="evidence" value="ECO:0007669"/>
    <property type="project" value="InterPro"/>
</dbReference>
<reference evidence="15" key="1">
    <citation type="submission" date="2016-10" db="EMBL/GenBank/DDBJ databases">
        <authorList>
            <person name="Varghese N."/>
            <person name="Submissions S."/>
        </authorList>
    </citation>
    <scope>NUCLEOTIDE SEQUENCE [LARGE SCALE GENOMIC DNA]</scope>
    <source>
        <strain evidence="15">CGMCC 4.3147</strain>
    </source>
</reference>
<evidence type="ECO:0000256" key="8">
    <source>
        <dbReference type="ARBA" id="ARBA00022989"/>
    </source>
</evidence>
<dbReference type="EMBL" id="FNGF01000002">
    <property type="protein sequence ID" value="SDK94952.1"/>
    <property type="molecule type" value="Genomic_DNA"/>
</dbReference>
<evidence type="ECO:0000256" key="1">
    <source>
        <dbReference type="ARBA" id="ARBA00004429"/>
    </source>
</evidence>
<protein>
    <submittedName>
        <fullName evidence="14">ATP-binding cassette, subfamily C</fullName>
    </submittedName>
</protein>
<accession>A0A1G9G2L6</accession>
<evidence type="ECO:0000313" key="15">
    <source>
        <dbReference type="Proteomes" id="UP000198662"/>
    </source>
</evidence>
<gene>
    <name evidence="14" type="ORF">SAMN05216298_2177</name>
</gene>
<dbReference type="PANTHER" id="PTHR43394:SF1">
    <property type="entry name" value="ATP-BINDING CASSETTE SUB-FAMILY B MEMBER 10, MITOCHONDRIAL"/>
    <property type="match status" value="1"/>
</dbReference>
<dbReference type="InterPro" id="IPR003439">
    <property type="entry name" value="ABC_transporter-like_ATP-bd"/>
</dbReference>
<feature type="transmembrane region" description="Helical" evidence="11">
    <location>
        <begin position="29"/>
        <end position="49"/>
    </location>
</feature>
<evidence type="ECO:0000256" key="6">
    <source>
        <dbReference type="ARBA" id="ARBA00022741"/>
    </source>
</evidence>
<dbReference type="Pfam" id="PF00005">
    <property type="entry name" value="ABC_tran"/>
    <property type="match status" value="1"/>
</dbReference>
<feature type="domain" description="ABC transporter" evidence="12">
    <location>
        <begin position="342"/>
        <end position="575"/>
    </location>
</feature>
<keyword evidence="8 11" id="KW-1133">Transmembrane helix</keyword>
<dbReference type="Gene3D" id="3.40.50.300">
    <property type="entry name" value="P-loop containing nucleotide triphosphate hydrolases"/>
    <property type="match status" value="1"/>
</dbReference>
<dbReference type="CDD" id="cd18551">
    <property type="entry name" value="ABC_6TM_LmrA_like"/>
    <property type="match status" value="1"/>
</dbReference>
<evidence type="ECO:0000313" key="14">
    <source>
        <dbReference type="EMBL" id="SDK94952.1"/>
    </source>
</evidence>
<evidence type="ECO:0000256" key="10">
    <source>
        <dbReference type="ARBA" id="ARBA00023455"/>
    </source>
</evidence>
<comment type="similarity">
    <text evidence="10">Belongs to the ABC transporter superfamily. Siderophore-Fe(3+) uptake transporter (SIUT) (TC 3.A.1.21) family.</text>
</comment>
<feature type="transmembrane region" description="Helical" evidence="11">
    <location>
        <begin position="69"/>
        <end position="88"/>
    </location>
</feature>
<keyword evidence="4" id="KW-0997">Cell inner membrane</keyword>
<dbReference type="RefSeq" id="WP_091047516.1">
    <property type="nucleotide sequence ID" value="NZ_FNGF01000002.1"/>
</dbReference>
<dbReference type="FunFam" id="3.40.50.300:FF:000221">
    <property type="entry name" value="Multidrug ABC transporter ATP-binding protein"/>
    <property type="match status" value="1"/>
</dbReference>
<keyword evidence="6" id="KW-0547">Nucleotide-binding</keyword>
<evidence type="ECO:0000259" key="12">
    <source>
        <dbReference type="PROSITE" id="PS50893"/>
    </source>
</evidence>
<evidence type="ECO:0000256" key="5">
    <source>
        <dbReference type="ARBA" id="ARBA00022692"/>
    </source>
</evidence>
<dbReference type="PANTHER" id="PTHR43394">
    <property type="entry name" value="ATP-DEPENDENT PERMEASE MDL1, MITOCHONDRIAL"/>
    <property type="match status" value="1"/>
</dbReference>
<dbReference type="AlphaFoldDB" id="A0A1G9G2L6"/>
<feature type="transmembrane region" description="Helical" evidence="11">
    <location>
        <begin position="165"/>
        <end position="184"/>
    </location>
</feature>
<dbReference type="SMART" id="SM00382">
    <property type="entry name" value="AAA"/>
    <property type="match status" value="1"/>
</dbReference>
<feature type="transmembrane region" description="Helical" evidence="11">
    <location>
        <begin position="249"/>
        <end position="269"/>
    </location>
</feature>
<evidence type="ECO:0000256" key="3">
    <source>
        <dbReference type="ARBA" id="ARBA00022475"/>
    </source>
</evidence>
<comment type="subcellular location">
    <subcellularLocation>
        <location evidence="1">Cell inner membrane</location>
        <topology evidence="1">Multi-pass membrane protein</topology>
    </subcellularLocation>
</comment>
<dbReference type="PROSITE" id="PS00211">
    <property type="entry name" value="ABC_TRANSPORTER_1"/>
    <property type="match status" value="1"/>
</dbReference>
<keyword evidence="7 14" id="KW-0067">ATP-binding</keyword>
<dbReference type="GO" id="GO:0005886">
    <property type="term" value="C:plasma membrane"/>
    <property type="evidence" value="ECO:0007669"/>
    <property type="project" value="UniProtKB-SubCell"/>
</dbReference>
<keyword evidence="2" id="KW-0813">Transport</keyword>
<feature type="transmembrane region" description="Helical" evidence="11">
    <location>
        <begin position="133"/>
        <end position="159"/>
    </location>
</feature>
<evidence type="ECO:0000256" key="9">
    <source>
        <dbReference type="ARBA" id="ARBA00023136"/>
    </source>
</evidence>
<dbReference type="PROSITE" id="PS50893">
    <property type="entry name" value="ABC_TRANSPORTER_2"/>
    <property type="match status" value="1"/>
</dbReference>
<evidence type="ECO:0000256" key="2">
    <source>
        <dbReference type="ARBA" id="ARBA00022448"/>
    </source>
</evidence>
<dbReference type="InterPro" id="IPR039421">
    <property type="entry name" value="Type_1_exporter"/>
</dbReference>
<name>A0A1G9G2L6_9ACTN</name>
<dbReference type="OrthoDB" id="9806127at2"/>
<dbReference type="SUPFAM" id="SSF90123">
    <property type="entry name" value="ABC transporter transmembrane region"/>
    <property type="match status" value="1"/>
</dbReference>
<evidence type="ECO:0000259" key="13">
    <source>
        <dbReference type="PROSITE" id="PS50929"/>
    </source>
</evidence>
<sequence>MSPAPEPDPAPRAGIAALLPHVRPYRRPLAVVAVLSLAGAAMSLAQPLVARGLLDGLGRSGPVWPQVALLAALAVGTAALSGLQQFLLTRTADRLVLGTRRRLVDHMLRLPVAEFDRRRTGDLISRVGADTALFQSVFTGGLIESVSGALVVCGAMAMMVLLDPLMSAITLAGAAGMSSGVLLMRRLRKEAEAVQDALGTMTADVERALSALRTIRASCAEDRESAGVAAGARRAYEARLRLNRLQSSLGPLVGVASQGAFLLVLAVGATRVANGAMTLGDLVAFVLFLLMLTMPINQAISAVAQLQTGLAAFGRIEEVLRLPAERSAPEGPTGAMPDRAAIRFERVSFSYDRRPVLSDVSFAVPAGGLTAVIGPSGAGKSTVLALIERFYEPDSGTIRIDGVPVDRMTTGRLRGRLGYVEQSAPVLAGTIRENLLLAAPHAGGLRLASVLERVGLAEVVARAPQGLDTPVGDNGVRLSGGERQRLAIARALLTDAPIMLMDEPTSNLDARNEAALRDAIAEVARDRTVLVVAHRLSTVVDADRIVLLDRGRVAAAGHHHELVASSPLYREMLRRQLLLPSGVG</sequence>
<keyword evidence="3" id="KW-1003">Cell membrane</keyword>
<dbReference type="Proteomes" id="UP000198662">
    <property type="component" value="Unassembled WGS sequence"/>
</dbReference>
<evidence type="ECO:0000256" key="4">
    <source>
        <dbReference type="ARBA" id="ARBA00022519"/>
    </source>
</evidence>
<dbReference type="InterPro" id="IPR017871">
    <property type="entry name" value="ABC_transporter-like_CS"/>
</dbReference>
<keyword evidence="5 11" id="KW-0812">Transmembrane</keyword>
<dbReference type="InterPro" id="IPR003593">
    <property type="entry name" value="AAA+_ATPase"/>
</dbReference>
<keyword evidence="15" id="KW-1185">Reference proteome</keyword>
<dbReference type="GO" id="GO:0005524">
    <property type="term" value="F:ATP binding"/>
    <property type="evidence" value="ECO:0007669"/>
    <property type="project" value="UniProtKB-KW"/>
</dbReference>
<organism evidence="14 15">
    <name type="scientific">Glycomyces sambucus</name>
    <dbReference type="NCBI Taxonomy" id="380244"/>
    <lineage>
        <taxon>Bacteria</taxon>
        <taxon>Bacillati</taxon>
        <taxon>Actinomycetota</taxon>
        <taxon>Actinomycetes</taxon>
        <taxon>Glycomycetales</taxon>
        <taxon>Glycomycetaceae</taxon>
        <taxon>Glycomyces</taxon>
    </lineage>
</organism>
<dbReference type="InterPro" id="IPR036640">
    <property type="entry name" value="ABC1_TM_sf"/>
</dbReference>
<keyword evidence="9 11" id="KW-0472">Membrane</keyword>
<dbReference type="Pfam" id="PF00664">
    <property type="entry name" value="ABC_membrane"/>
    <property type="match status" value="1"/>
</dbReference>
<dbReference type="GO" id="GO:0015421">
    <property type="term" value="F:ABC-type oligopeptide transporter activity"/>
    <property type="evidence" value="ECO:0007669"/>
    <property type="project" value="TreeGrafter"/>
</dbReference>
<feature type="domain" description="ABC transmembrane type-1" evidence="13">
    <location>
        <begin position="30"/>
        <end position="308"/>
    </location>
</feature>
<proteinExistence type="inferred from homology"/>
<dbReference type="SUPFAM" id="SSF52540">
    <property type="entry name" value="P-loop containing nucleoside triphosphate hydrolases"/>
    <property type="match status" value="1"/>
</dbReference>
<dbReference type="PROSITE" id="PS50929">
    <property type="entry name" value="ABC_TM1F"/>
    <property type="match status" value="1"/>
</dbReference>
<dbReference type="InterPro" id="IPR027417">
    <property type="entry name" value="P-loop_NTPase"/>
</dbReference>
<dbReference type="STRING" id="380244.SAMN05216298_2177"/>